<evidence type="ECO:0000256" key="1">
    <source>
        <dbReference type="SAM" id="SignalP"/>
    </source>
</evidence>
<dbReference type="Pfam" id="PF13590">
    <property type="entry name" value="DUF4136"/>
    <property type="match status" value="1"/>
</dbReference>
<gene>
    <name evidence="3" type="ORF">GWK09_08160</name>
</gene>
<evidence type="ECO:0000313" key="3">
    <source>
        <dbReference type="EMBL" id="NER10486.1"/>
    </source>
</evidence>
<comment type="caution">
    <text evidence="3">The sequence shown here is derived from an EMBL/GenBank/DDBJ whole genome shotgun (WGS) entry which is preliminary data.</text>
</comment>
<dbReference type="EMBL" id="JAABOP010000002">
    <property type="protein sequence ID" value="NER10486.1"/>
    <property type="molecule type" value="Genomic_DNA"/>
</dbReference>
<accession>A0A6P0UJU3</accession>
<dbReference type="Proteomes" id="UP000468443">
    <property type="component" value="Unassembled WGS sequence"/>
</dbReference>
<dbReference type="InterPro" id="IPR025411">
    <property type="entry name" value="DUF4136"/>
</dbReference>
<dbReference type="PROSITE" id="PS51257">
    <property type="entry name" value="PROKAR_LIPOPROTEIN"/>
    <property type="match status" value="1"/>
</dbReference>
<dbReference type="Gene3D" id="3.30.160.670">
    <property type="match status" value="1"/>
</dbReference>
<dbReference type="AlphaFoldDB" id="A0A6P0UJU3"/>
<feature type="domain" description="DUF4136" evidence="2">
    <location>
        <begin position="20"/>
        <end position="170"/>
    </location>
</feature>
<evidence type="ECO:0000259" key="2">
    <source>
        <dbReference type="Pfam" id="PF13590"/>
    </source>
</evidence>
<protein>
    <submittedName>
        <fullName evidence="3">DUF4136 domain-containing protein</fullName>
    </submittedName>
</protein>
<sequence>MRNWLWVPCLLLISCSSLRVDYDYDAATDFSSYQTYNYYPEMQTGLSELDTKRLLSSLDSVLLTKGFRASEEPDFLINIESREFRQPRNNSLGVGLGGGGRNMGGGVSIGLPIGRPEMEREILFDFIDSQRDALFWQAVCSGNLKENATPLEREKRMREIAVKVMSKYPPRK</sequence>
<name>A0A6P0UJU3_9FLAO</name>
<evidence type="ECO:0000313" key="4">
    <source>
        <dbReference type="Proteomes" id="UP000468443"/>
    </source>
</evidence>
<proteinExistence type="predicted"/>
<dbReference type="RefSeq" id="WP_163692631.1">
    <property type="nucleotide sequence ID" value="NZ_FXTW01000002.1"/>
</dbReference>
<feature type="chain" id="PRO_5026899412" evidence="1">
    <location>
        <begin position="20"/>
        <end position="172"/>
    </location>
</feature>
<keyword evidence="4" id="KW-1185">Reference proteome</keyword>
<reference evidence="3 4" key="1">
    <citation type="submission" date="2020-01" db="EMBL/GenBank/DDBJ databases">
        <title>Muriicola jejuensis KCTC 22299.</title>
        <authorList>
            <person name="Wang G."/>
        </authorList>
    </citation>
    <scope>NUCLEOTIDE SEQUENCE [LARGE SCALE GENOMIC DNA]</scope>
    <source>
        <strain evidence="3 4">KCTC 22299</strain>
    </source>
</reference>
<feature type="signal peptide" evidence="1">
    <location>
        <begin position="1"/>
        <end position="19"/>
    </location>
</feature>
<organism evidence="3 4">
    <name type="scientific">Muriicola jejuensis</name>
    <dbReference type="NCBI Taxonomy" id="504488"/>
    <lineage>
        <taxon>Bacteria</taxon>
        <taxon>Pseudomonadati</taxon>
        <taxon>Bacteroidota</taxon>
        <taxon>Flavobacteriia</taxon>
        <taxon>Flavobacteriales</taxon>
        <taxon>Flavobacteriaceae</taxon>
        <taxon>Muriicola</taxon>
    </lineage>
</organism>
<keyword evidence="1" id="KW-0732">Signal</keyword>